<gene>
    <name evidence="2" type="ORF">QUW02_06770</name>
</gene>
<evidence type="ECO:0000313" key="2">
    <source>
        <dbReference type="EMBL" id="MDM8145628.1"/>
    </source>
</evidence>
<protein>
    <submittedName>
        <fullName evidence="2">SEC-C metal-binding domain-containing protein</fullName>
    </submittedName>
</protein>
<sequence>MKRNGTSERASFISMPLRDQLAKQTVNELKGLAQWINLTLNSRWRKDEIVDCLYHFFMDDVLVWIRRLPMHEVNLLRALADSDDSCTVEEYNFFGITCLEDLYLVSSEYSEEDLKVCFVISEELKRVLQTVDWENILTDPIQIRKYEMERYAYGLLNLYGLLLMKDTLETVYELMDQKSTMDEILDWFEDSLGLRNLICIFPQRESQKDIWLRSFYMDDAEEILYHLSENVQMMGTASFSQEEIAAAGVMPRMDFSRWITPDLKYWMEEKMNYTSEQMHAVLLYLWFSNQYECNLSSLLATAVNARLKSAADMKAAMECLITFLNETPKWILLGNSSEEIARQEEAARQPYVAQPKVGRNDPCPCGSGKKYKQCCGRKN</sequence>
<organism evidence="2 3">
    <name type="scientific">Bacteroides eggerthii</name>
    <dbReference type="NCBI Taxonomy" id="28111"/>
    <lineage>
        <taxon>Bacteria</taxon>
        <taxon>Pseudomonadati</taxon>
        <taxon>Bacteroidota</taxon>
        <taxon>Bacteroidia</taxon>
        <taxon>Bacteroidales</taxon>
        <taxon>Bacteroidaceae</taxon>
        <taxon>Bacteroides</taxon>
    </lineage>
</organism>
<dbReference type="SUPFAM" id="SSF103642">
    <property type="entry name" value="Sec-C motif"/>
    <property type="match status" value="1"/>
</dbReference>
<dbReference type="InterPro" id="IPR004027">
    <property type="entry name" value="SEC_C_motif"/>
</dbReference>
<name>A0ABT7U5Y7_9BACE</name>
<keyword evidence="3" id="KW-1185">Reference proteome</keyword>
<dbReference type="Pfam" id="PF02810">
    <property type="entry name" value="SEC-C"/>
    <property type="match status" value="1"/>
</dbReference>
<dbReference type="PANTHER" id="PTHR33747">
    <property type="entry name" value="UPF0225 PROTEIN SCO1677"/>
    <property type="match status" value="1"/>
</dbReference>
<feature type="region of interest" description="Disordered" evidence="1">
    <location>
        <begin position="358"/>
        <end position="379"/>
    </location>
</feature>
<dbReference type="Proteomes" id="UP001228403">
    <property type="component" value="Unassembled WGS sequence"/>
</dbReference>
<reference evidence="3" key="2">
    <citation type="submission" date="2023-07" db="EMBL/GenBank/DDBJ databases">
        <title>Identification and characterization of horizontal gene transfer across gut microbiota members of farm animals based on homology search.</title>
        <authorList>
            <person name="Schwarzerova J."/>
            <person name="Nykrynova M."/>
            <person name="Jureckova K."/>
            <person name="Cejkova D."/>
            <person name="Rychlik I."/>
        </authorList>
    </citation>
    <scope>NUCLEOTIDE SEQUENCE [LARGE SCALE GENOMIC DNA]</scope>
    <source>
        <strain evidence="3">ET4</strain>
    </source>
</reference>
<comment type="caution">
    <text evidence="2">The sequence shown here is derived from an EMBL/GenBank/DDBJ whole genome shotgun (WGS) entry which is preliminary data.</text>
</comment>
<dbReference type="PANTHER" id="PTHR33747:SF1">
    <property type="entry name" value="ADENYLATE CYCLASE-ASSOCIATED CAP C-TERMINAL DOMAIN-CONTAINING PROTEIN"/>
    <property type="match status" value="1"/>
</dbReference>
<accession>A0ABT7U5Y7</accession>
<dbReference type="Gene3D" id="3.10.450.50">
    <property type="match status" value="1"/>
</dbReference>
<evidence type="ECO:0000313" key="3">
    <source>
        <dbReference type="Proteomes" id="UP001228403"/>
    </source>
</evidence>
<feature type="compositionally biased region" description="Basic residues" evidence="1">
    <location>
        <begin position="369"/>
        <end position="379"/>
    </location>
</feature>
<dbReference type="EMBL" id="JAUDCF010000012">
    <property type="protein sequence ID" value="MDM8145628.1"/>
    <property type="molecule type" value="Genomic_DNA"/>
</dbReference>
<reference evidence="2 3" key="1">
    <citation type="submission" date="2023-06" db="EMBL/GenBank/DDBJ databases">
        <authorList>
            <person name="Zeman M."/>
            <person name="Kubasova T."/>
            <person name="Jahodarova E."/>
            <person name="Nykrynova M."/>
            <person name="Rychlik I."/>
        </authorList>
    </citation>
    <scope>NUCLEOTIDE SEQUENCE [LARGE SCALE GENOMIC DNA]</scope>
    <source>
        <strain evidence="2 3">ET4</strain>
    </source>
</reference>
<proteinExistence type="predicted"/>
<evidence type="ECO:0000256" key="1">
    <source>
        <dbReference type="SAM" id="MobiDB-lite"/>
    </source>
</evidence>